<organism evidence="7 8">
    <name type="scientific">SAR324 cluster bacterium</name>
    <dbReference type="NCBI Taxonomy" id="2024889"/>
    <lineage>
        <taxon>Bacteria</taxon>
        <taxon>Deltaproteobacteria</taxon>
        <taxon>SAR324 cluster</taxon>
    </lineage>
</organism>
<accession>A0A7X9IK43</accession>
<feature type="domain" description="Aminotransferase class V" evidence="6">
    <location>
        <begin position="1"/>
        <end position="196"/>
    </location>
</feature>
<dbReference type="Gene3D" id="3.40.640.10">
    <property type="entry name" value="Type I PLP-dependent aspartate aminotransferase-like (Major domain)"/>
    <property type="match status" value="1"/>
</dbReference>
<name>A0A7X9IK43_9DELT</name>
<dbReference type="EMBL" id="JAAZON010000259">
    <property type="protein sequence ID" value="NMC62714.1"/>
    <property type="molecule type" value="Genomic_DNA"/>
</dbReference>
<reference evidence="7 8" key="1">
    <citation type="journal article" date="2020" name="Biotechnol. Biofuels">
        <title>New insights from the biogas microbiome by comprehensive genome-resolved metagenomics of nearly 1600 species originating from multiple anaerobic digesters.</title>
        <authorList>
            <person name="Campanaro S."/>
            <person name="Treu L."/>
            <person name="Rodriguez-R L.M."/>
            <person name="Kovalovszki A."/>
            <person name="Ziels R.M."/>
            <person name="Maus I."/>
            <person name="Zhu X."/>
            <person name="Kougias P.G."/>
            <person name="Basile A."/>
            <person name="Luo G."/>
            <person name="Schluter A."/>
            <person name="Konstantinidis K.T."/>
            <person name="Angelidaki I."/>
        </authorList>
    </citation>
    <scope>NUCLEOTIDE SEQUENCE [LARGE SCALE GENOMIC DNA]</scope>
    <source>
        <strain evidence="7">AS27yjCOA_65</strain>
    </source>
</reference>
<dbReference type="InterPro" id="IPR020578">
    <property type="entry name" value="Aminotrans_V_PyrdxlP_BS"/>
</dbReference>
<evidence type="ECO:0000256" key="4">
    <source>
        <dbReference type="ARBA" id="ARBA00050776"/>
    </source>
</evidence>
<comment type="caution">
    <text evidence="7">The sequence shown here is derived from an EMBL/GenBank/DDBJ whole genome shotgun (WGS) entry which is preliminary data.</text>
</comment>
<dbReference type="AlphaFoldDB" id="A0A7X9IK43"/>
<dbReference type="InterPro" id="IPR000192">
    <property type="entry name" value="Aminotrans_V_dom"/>
</dbReference>
<dbReference type="SUPFAM" id="SSF53383">
    <property type="entry name" value="PLP-dependent transferases"/>
    <property type="match status" value="1"/>
</dbReference>
<keyword evidence="3" id="KW-0663">Pyridoxal phosphate</keyword>
<feature type="non-terminal residue" evidence="7">
    <location>
        <position position="1"/>
    </location>
</feature>
<dbReference type="Proteomes" id="UP000524246">
    <property type="component" value="Unassembled WGS sequence"/>
</dbReference>
<evidence type="ECO:0000256" key="1">
    <source>
        <dbReference type="ARBA" id="ARBA00001933"/>
    </source>
</evidence>
<dbReference type="InterPro" id="IPR015422">
    <property type="entry name" value="PyrdxlP-dep_Trfase_small"/>
</dbReference>
<dbReference type="GO" id="GO:0008483">
    <property type="term" value="F:transaminase activity"/>
    <property type="evidence" value="ECO:0007669"/>
    <property type="project" value="UniProtKB-KW"/>
</dbReference>
<evidence type="ECO:0000313" key="7">
    <source>
        <dbReference type="EMBL" id="NMC62714.1"/>
    </source>
</evidence>
<evidence type="ECO:0000256" key="2">
    <source>
        <dbReference type="ARBA" id="ARBA00010447"/>
    </source>
</evidence>
<proteinExistence type="inferred from homology"/>
<keyword evidence="7" id="KW-0032">Aminotransferase</keyword>
<evidence type="ECO:0000256" key="5">
    <source>
        <dbReference type="RuleBase" id="RU004504"/>
    </source>
</evidence>
<dbReference type="PROSITE" id="PS00595">
    <property type="entry name" value="AA_TRANSFER_CLASS_5"/>
    <property type="match status" value="1"/>
</dbReference>
<dbReference type="InterPro" id="IPR015424">
    <property type="entry name" value="PyrdxlP-dep_Trfase"/>
</dbReference>
<dbReference type="Gene3D" id="3.90.1150.10">
    <property type="entry name" value="Aspartate Aminotransferase, domain 1"/>
    <property type="match status" value="1"/>
</dbReference>
<gene>
    <name evidence="7" type="ORF">GYA55_06035</name>
</gene>
<evidence type="ECO:0000256" key="3">
    <source>
        <dbReference type="ARBA" id="ARBA00022898"/>
    </source>
</evidence>
<comment type="catalytic activity">
    <reaction evidence="4">
        <text>(sulfur carrier)-H + L-cysteine = (sulfur carrier)-SH + L-alanine</text>
        <dbReference type="Rhea" id="RHEA:43892"/>
        <dbReference type="Rhea" id="RHEA-COMP:14737"/>
        <dbReference type="Rhea" id="RHEA-COMP:14739"/>
        <dbReference type="ChEBI" id="CHEBI:29917"/>
        <dbReference type="ChEBI" id="CHEBI:35235"/>
        <dbReference type="ChEBI" id="CHEBI:57972"/>
        <dbReference type="ChEBI" id="CHEBI:64428"/>
        <dbReference type="EC" id="2.8.1.7"/>
    </reaction>
</comment>
<dbReference type="PANTHER" id="PTHR43586:SF8">
    <property type="entry name" value="CYSTEINE DESULFURASE 1, CHLOROPLASTIC"/>
    <property type="match status" value="1"/>
</dbReference>
<dbReference type="PANTHER" id="PTHR43586">
    <property type="entry name" value="CYSTEINE DESULFURASE"/>
    <property type="match status" value="1"/>
</dbReference>
<evidence type="ECO:0000313" key="8">
    <source>
        <dbReference type="Proteomes" id="UP000524246"/>
    </source>
</evidence>
<dbReference type="InterPro" id="IPR015421">
    <property type="entry name" value="PyrdxlP-dep_Trfase_major"/>
</dbReference>
<comment type="cofactor">
    <cofactor evidence="1 5">
        <name>pyridoxal 5'-phosphate</name>
        <dbReference type="ChEBI" id="CHEBI:597326"/>
    </cofactor>
</comment>
<sequence>GCQAVPHLAVDLQKLDCDFYAFSGHKMLGPTGIGVLWGKHQILEQLPPFLYGGDMISAVTIESTSFNVIPRRFEAGTPNVSGGIGLGAATEYLSKIGMDEIRSHEKKLLSYAMERMSELKGVTLYGCPDVDRRSGVFSFNVDNVHPHDVAQVLDDRGIAVRSGDHCGQPFMKELGIRGAVRASFYLYNTTDEIDALIQGLLRVKEIFA</sequence>
<keyword evidence="7" id="KW-0808">Transferase</keyword>
<dbReference type="GO" id="GO:0031071">
    <property type="term" value="F:cysteine desulfurase activity"/>
    <property type="evidence" value="ECO:0007669"/>
    <property type="project" value="UniProtKB-EC"/>
</dbReference>
<evidence type="ECO:0000259" key="6">
    <source>
        <dbReference type="Pfam" id="PF00266"/>
    </source>
</evidence>
<protein>
    <submittedName>
        <fullName evidence="7">Aminotransferase class V-fold PLP-dependent enzyme</fullName>
    </submittedName>
</protein>
<dbReference type="Pfam" id="PF00266">
    <property type="entry name" value="Aminotran_5"/>
    <property type="match status" value="1"/>
</dbReference>
<comment type="similarity">
    <text evidence="2">Belongs to the class-V pyridoxal-phosphate-dependent aminotransferase family. Csd subfamily.</text>
</comment>